<feature type="active site" evidence="5">
    <location>
        <position position="484"/>
    </location>
</feature>
<dbReference type="GO" id="GO:0030697">
    <property type="term" value="F:tRNA (uracil(54)-C5)-methyltransferase activity, S-adenosyl methionine-dependent"/>
    <property type="evidence" value="ECO:0007669"/>
    <property type="project" value="InterPro"/>
</dbReference>
<reference evidence="8 9" key="1">
    <citation type="journal article" date="2011" name="J. Gen. Appl. Microbiol.">
        <title>Draft genome sequencing of the enigmatic basidiomycete Mixia osmundae.</title>
        <authorList>
            <person name="Nishida H."/>
            <person name="Nagatsuka Y."/>
            <person name="Sugiyama J."/>
        </authorList>
    </citation>
    <scope>NUCLEOTIDE SEQUENCE [LARGE SCALE GENOMIC DNA]</scope>
    <source>
        <strain evidence="9">CBS 9802 / IAM 14324 / JCM 22182 / KY 12970</strain>
    </source>
</reference>
<dbReference type="InterPro" id="IPR030390">
    <property type="entry name" value="MeTrfase_TrmA_AS"/>
</dbReference>
<comment type="similarity">
    <text evidence="4">Belongs to the class I-like SAM-binding methyltransferase superfamily. RNA M5U methyltransferase family.</text>
</comment>
<dbReference type="FunCoup" id="G7DZF1">
    <property type="interactions" value="85"/>
</dbReference>
<dbReference type="STRING" id="764103.G7DZF1"/>
<feature type="binding site" evidence="4">
    <location>
        <position position="407"/>
    </location>
    <ligand>
        <name>S-adenosyl-L-methionine</name>
        <dbReference type="ChEBI" id="CHEBI:59789"/>
    </ligand>
</feature>
<dbReference type="PROSITE" id="PS50926">
    <property type="entry name" value="TRAM"/>
    <property type="match status" value="1"/>
</dbReference>
<dbReference type="PANTHER" id="PTHR11061:SF30">
    <property type="entry name" value="TRNA (URACIL(54)-C(5))-METHYLTRANSFERASE"/>
    <property type="match status" value="1"/>
</dbReference>
<dbReference type="PROSITE" id="PS51687">
    <property type="entry name" value="SAM_MT_RNA_M5U"/>
    <property type="match status" value="1"/>
</dbReference>
<evidence type="ECO:0000256" key="5">
    <source>
        <dbReference type="PROSITE-ProRule" id="PRU10015"/>
    </source>
</evidence>
<organism evidence="8 9">
    <name type="scientific">Mixia osmundae (strain CBS 9802 / IAM 14324 / JCM 22182 / KY 12970)</name>
    <dbReference type="NCBI Taxonomy" id="764103"/>
    <lineage>
        <taxon>Eukaryota</taxon>
        <taxon>Fungi</taxon>
        <taxon>Dikarya</taxon>
        <taxon>Basidiomycota</taxon>
        <taxon>Pucciniomycotina</taxon>
        <taxon>Mixiomycetes</taxon>
        <taxon>Mixiales</taxon>
        <taxon>Mixiaceae</taxon>
        <taxon>Mixia</taxon>
    </lineage>
</organism>
<evidence type="ECO:0000259" key="7">
    <source>
        <dbReference type="PROSITE" id="PS50926"/>
    </source>
</evidence>
<evidence type="ECO:0000256" key="2">
    <source>
        <dbReference type="ARBA" id="ARBA00022679"/>
    </source>
</evidence>
<dbReference type="Pfam" id="PF05958">
    <property type="entry name" value="tRNA_U5-meth_tr"/>
    <property type="match status" value="1"/>
</dbReference>
<dbReference type="InParanoid" id="G7DZF1"/>
<evidence type="ECO:0000256" key="1">
    <source>
        <dbReference type="ARBA" id="ARBA00022603"/>
    </source>
</evidence>
<dbReference type="EMBL" id="BABT02000068">
    <property type="protein sequence ID" value="GAA95961.1"/>
    <property type="molecule type" value="Genomic_DNA"/>
</dbReference>
<dbReference type="InterPro" id="IPR002792">
    <property type="entry name" value="TRAM_dom"/>
</dbReference>
<feature type="region of interest" description="Disordered" evidence="6">
    <location>
        <begin position="294"/>
        <end position="322"/>
    </location>
</feature>
<dbReference type="Proteomes" id="UP000009131">
    <property type="component" value="Unassembled WGS sequence"/>
</dbReference>
<protein>
    <recommendedName>
        <fullName evidence="7">TRAM domain-containing protein</fullName>
    </recommendedName>
</protein>
<dbReference type="Gene3D" id="2.40.50.140">
    <property type="entry name" value="Nucleic acid-binding proteins"/>
    <property type="match status" value="1"/>
</dbReference>
<dbReference type="RefSeq" id="XP_014571174.1">
    <property type="nucleotide sequence ID" value="XM_014715688.1"/>
</dbReference>
<feature type="active site" description="Nucleophile" evidence="4">
    <location>
        <position position="484"/>
    </location>
</feature>
<dbReference type="PANTHER" id="PTHR11061">
    <property type="entry name" value="RNA M5U METHYLTRANSFERASE"/>
    <property type="match status" value="1"/>
</dbReference>
<dbReference type="Gene3D" id="2.40.50.1070">
    <property type="match status" value="1"/>
</dbReference>
<dbReference type="InterPro" id="IPR012340">
    <property type="entry name" value="NA-bd_OB-fold"/>
</dbReference>
<dbReference type="HOGENOM" id="CLU_014689_3_2_1"/>
<dbReference type="SUPFAM" id="SSF53335">
    <property type="entry name" value="S-adenosyl-L-methionine-dependent methyltransferases"/>
    <property type="match status" value="1"/>
</dbReference>
<dbReference type="OrthoDB" id="10250660at2759"/>
<evidence type="ECO:0000256" key="6">
    <source>
        <dbReference type="SAM" id="MobiDB-lite"/>
    </source>
</evidence>
<dbReference type="eggNOG" id="KOG2187">
    <property type="taxonomic scope" value="Eukaryota"/>
</dbReference>
<reference evidence="8 9" key="2">
    <citation type="journal article" date="2012" name="Open Biol.">
        <title>Characteristics of nucleosomes and linker DNA regions on the genome of the basidiomycete Mixia osmundae revealed by mono- and dinucleosome mapping.</title>
        <authorList>
            <person name="Nishida H."/>
            <person name="Kondo S."/>
            <person name="Matsumoto T."/>
            <person name="Suzuki Y."/>
            <person name="Yoshikawa H."/>
            <person name="Taylor T.D."/>
            <person name="Sugiyama J."/>
        </authorList>
    </citation>
    <scope>NUCLEOTIDE SEQUENCE [LARGE SCALE GENOMIC DNA]</scope>
    <source>
        <strain evidence="9">CBS 9802 / IAM 14324 / JCM 22182 / KY 12970</strain>
    </source>
</reference>
<feature type="domain" description="TRAM" evidence="7">
    <location>
        <begin position="82"/>
        <end position="142"/>
    </location>
</feature>
<keyword evidence="1 4" id="KW-0489">Methyltransferase</keyword>
<gene>
    <name evidence="8" type="primary">Mo02619</name>
    <name evidence="8" type="ORF">E5Q_02619</name>
</gene>
<comment type="caution">
    <text evidence="8">The sequence shown here is derived from an EMBL/GenBank/DDBJ whole genome shotgun (WGS) entry which is preliminary data.</text>
</comment>
<evidence type="ECO:0000256" key="3">
    <source>
        <dbReference type="ARBA" id="ARBA00022691"/>
    </source>
</evidence>
<feature type="binding site" evidence="4">
    <location>
        <position position="386"/>
    </location>
    <ligand>
        <name>S-adenosyl-L-methionine</name>
        <dbReference type="ChEBI" id="CHEBI:59789"/>
    </ligand>
</feature>
<keyword evidence="2 4" id="KW-0808">Transferase</keyword>
<sequence length="537" mass="59048">MSNLADAAPPLAKRPKLDTPAVRARPSNGQQSKRNKKANKKQDKVKPGGSEEATLYHVIELLGADKVVTLTTAGKDLNGSHRFTQFQEIELDIIELSSHGEGLGVTQEGEWVVAAPFCLPGERIRAKVVRHARLHSYADLVEVITPNRGTNGRDESRIKCKYFTQCNGCQYQMMDYTAQLDHKRLVVERAFRHFSKLSSELIPTIQATLPSPEQYKYRTKLTPHWEAYAPTHKEKLPIGFNTAGRRRLIDIEECPIATDTINKAYTAERAKVLAKATTYKRGATMLLRHSLPPRTRAAGAAGTSKTEVGEIETSQEEAKDAPVCVTDSHHLVRERIAGKDFEFNAGSFFQNNNGILDSLVNYVGEQLTTLTSGESGVKLRYLIDAYCGSGLFGLALAHHFEAVAGVEISSDSVKYARHNAQLNGISNATFLAGKAEAIFEGDLLKSYAKDATTVLIDPPRAGCDDAFLEQLLAFDPAVIVYVSCNVHTQARDIGYLVNKSEQRYSIASIRGADLFPQTYHCEGVAVLRRSIDVGANA</sequence>
<feature type="region of interest" description="Disordered" evidence="6">
    <location>
        <begin position="1"/>
        <end position="49"/>
    </location>
</feature>
<dbReference type="GO" id="GO:0032259">
    <property type="term" value="P:methylation"/>
    <property type="evidence" value="ECO:0007669"/>
    <property type="project" value="UniProtKB-KW"/>
</dbReference>
<dbReference type="Gene3D" id="3.40.50.150">
    <property type="entry name" value="Vaccinia Virus protein VP39"/>
    <property type="match status" value="2"/>
</dbReference>
<dbReference type="OMA" id="GGCKWQH"/>
<feature type="binding site" evidence="4">
    <location>
        <position position="457"/>
    </location>
    <ligand>
        <name>S-adenosyl-L-methionine</name>
        <dbReference type="ChEBI" id="CHEBI:59789"/>
    </ligand>
</feature>
<feature type="binding site" evidence="4">
    <location>
        <position position="350"/>
    </location>
    <ligand>
        <name>S-adenosyl-L-methionine</name>
        <dbReference type="ChEBI" id="CHEBI:59789"/>
    </ligand>
</feature>
<dbReference type="InterPro" id="IPR025795">
    <property type="entry name" value="tRNA_(uracil-5-)_MeTrfase"/>
</dbReference>
<dbReference type="InterPro" id="IPR029063">
    <property type="entry name" value="SAM-dependent_MTases_sf"/>
</dbReference>
<dbReference type="PROSITE" id="PS51622">
    <property type="entry name" value="SAM_MT_RNA_M5U_2"/>
    <property type="match status" value="1"/>
</dbReference>
<accession>G7DZF1</accession>
<dbReference type="FunFam" id="2.40.50.140:FF:000201">
    <property type="entry name" value="TRM2p tRNA methyltransferase"/>
    <property type="match status" value="1"/>
</dbReference>
<dbReference type="PROSITE" id="PS01230">
    <property type="entry name" value="TRMA_1"/>
    <property type="match status" value="1"/>
</dbReference>
<dbReference type="AlphaFoldDB" id="G7DZF1"/>
<evidence type="ECO:0000313" key="8">
    <source>
        <dbReference type="EMBL" id="GAA95961.1"/>
    </source>
</evidence>
<dbReference type="InterPro" id="IPR010280">
    <property type="entry name" value="U5_MeTrfase_fam"/>
</dbReference>
<dbReference type="GO" id="GO:0008033">
    <property type="term" value="P:tRNA processing"/>
    <property type="evidence" value="ECO:0007669"/>
    <property type="project" value="InterPro"/>
</dbReference>
<name>G7DZF1_MIXOS</name>
<keyword evidence="9" id="KW-1185">Reference proteome</keyword>
<evidence type="ECO:0000313" key="9">
    <source>
        <dbReference type="Proteomes" id="UP000009131"/>
    </source>
</evidence>
<keyword evidence="3 4" id="KW-0949">S-adenosyl-L-methionine</keyword>
<evidence type="ECO:0000256" key="4">
    <source>
        <dbReference type="PROSITE-ProRule" id="PRU01024"/>
    </source>
</evidence>
<dbReference type="SUPFAM" id="SSF50249">
    <property type="entry name" value="Nucleic acid-binding proteins"/>
    <property type="match status" value="1"/>
</dbReference>
<proteinExistence type="inferred from homology"/>